<evidence type="ECO:0000313" key="11">
    <source>
        <dbReference type="Proteomes" id="UP000694414"/>
    </source>
</evidence>
<evidence type="ECO:0000256" key="8">
    <source>
        <dbReference type="SAM" id="MobiDB-lite"/>
    </source>
</evidence>
<organism evidence="10 11">
    <name type="scientific">Prolemur simus</name>
    <name type="common">Greater bamboo lemur</name>
    <name type="synonym">Hapalemur simus</name>
    <dbReference type="NCBI Taxonomy" id="1328070"/>
    <lineage>
        <taxon>Eukaryota</taxon>
        <taxon>Metazoa</taxon>
        <taxon>Chordata</taxon>
        <taxon>Craniata</taxon>
        <taxon>Vertebrata</taxon>
        <taxon>Euteleostomi</taxon>
        <taxon>Mammalia</taxon>
        <taxon>Eutheria</taxon>
        <taxon>Euarchontoglires</taxon>
        <taxon>Primates</taxon>
        <taxon>Strepsirrhini</taxon>
        <taxon>Lemuriformes</taxon>
        <taxon>Lemuridae</taxon>
        <taxon>Prolemur</taxon>
    </lineage>
</organism>
<dbReference type="Proteomes" id="UP000694414">
    <property type="component" value="Unplaced"/>
</dbReference>
<feature type="compositionally biased region" description="Low complexity" evidence="8">
    <location>
        <begin position="186"/>
        <end position="212"/>
    </location>
</feature>
<evidence type="ECO:0000256" key="1">
    <source>
        <dbReference type="ARBA" id="ARBA00004123"/>
    </source>
</evidence>
<keyword evidence="3" id="KW-0677">Repeat</keyword>
<dbReference type="PANTHER" id="PTHR23107:SF2">
    <property type="entry name" value="PROTEIN SSXT"/>
    <property type="match status" value="1"/>
</dbReference>
<keyword evidence="6" id="KW-0804">Transcription</keyword>
<keyword evidence="7" id="KW-0539">Nucleus</keyword>
<feature type="region of interest" description="Disordered" evidence="8">
    <location>
        <begin position="156"/>
        <end position="277"/>
    </location>
</feature>
<evidence type="ECO:0000256" key="6">
    <source>
        <dbReference type="ARBA" id="ARBA00023163"/>
    </source>
</evidence>
<keyword evidence="4" id="KW-0805">Transcription regulation</keyword>
<comment type="similarity">
    <text evidence="2">Belongs to the SS18 family.</text>
</comment>
<dbReference type="PANTHER" id="PTHR23107">
    <property type="entry name" value="SYNOVIAL SARCOMA ASSOCIATED SS18 PROTEIN"/>
    <property type="match status" value="1"/>
</dbReference>
<dbReference type="AlphaFoldDB" id="A0A8C8ZLD0"/>
<feature type="compositionally biased region" description="Low complexity" evidence="8">
    <location>
        <begin position="313"/>
        <end position="330"/>
    </location>
</feature>
<evidence type="ECO:0000256" key="3">
    <source>
        <dbReference type="ARBA" id="ARBA00022737"/>
    </source>
</evidence>
<reference evidence="10" key="1">
    <citation type="submission" date="2025-08" db="UniProtKB">
        <authorList>
            <consortium name="Ensembl"/>
        </authorList>
    </citation>
    <scope>IDENTIFICATION</scope>
</reference>
<gene>
    <name evidence="10" type="primary">SS18</name>
</gene>
<dbReference type="InterPro" id="IPR007726">
    <property type="entry name" value="SS18_N"/>
</dbReference>
<dbReference type="GO" id="GO:0003713">
    <property type="term" value="F:transcription coactivator activity"/>
    <property type="evidence" value="ECO:0007669"/>
    <property type="project" value="TreeGrafter"/>
</dbReference>
<dbReference type="Pfam" id="PF05030">
    <property type="entry name" value="SSXT"/>
    <property type="match status" value="1"/>
</dbReference>
<dbReference type="GO" id="GO:0045944">
    <property type="term" value="P:positive regulation of transcription by RNA polymerase II"/>
    <property type="evidence" value="ECO:0007669"/>
    <property type="project" value="TreeGrafter"/>
</dbReference>
<evidence type="ECO:0000256" key="2">
    <source>
        <dbReference type="ARBA" id="ARBA00007945"/>
    </source>
</evidence>
<feature type="compositionally biased region" description="Pro residues" evidence="8">
    <location>
        <begin position="331"/>
        <end position="340"/>
    </location>
</feature>
<dbReference type="GO" id="GO:0005654">
    <property type="term" value="C:nucleoplasm"/>
    <property type="evidence" value="ECO:0007669"/>
    <property type="project" value="UniProtKB-ARBA"/>
</dbReference>
<keyword evidence="11" id="KW-1185">Reference proteome</keyword>
<proteinExistence type="inferred from homology"/>
<evidence type="ECO:0000256" key="5">
    <source>
        <dbReference type="ARBA" id="ARBA00023159"/>
    </source>
</evidence>
<comment type="subcellular location">
    <subcellularLocation>
        <location evidence="1">Nucleus</location>
    </subcellularLocation>
</comment>
<feature type="region of interest" description="Disordered" evidence="8">
    <location>
        <begin position="61"/>
        <end position="94"/>
    </location>
</feature>
<reference evidence="10" key="2">
    <citation type="submission" date="2025-09" db="UniProtKB">
        <authorList>
            <consortium name="Ensembl"/>
        </authorList>
    </citation>
    <scope>IDENTIFICATION</scope>
</reference>
<evidence type="ECO:0000256" key="4">
    <source>
        <dbReference type="ARBA" id="ARBA00023015"/>
    </source>
</evidence>
<evidence type="ECO:0000259" key="9">
    <source>
        <dbReference type="Pfam" id="PF05030"/>
    </source>
</evidence>
<feature type="domain" description="SS18 N-terminal" evidence="9">
    <location>
        <begin position="1"/>
        <end position="29"/>
    </location>
</feature>
<name>A0A8C8ZLD0_PROSS</name>
<evidence type="ECO:0000313" key="10">
    <source>
        <dbReference type="Ensembl" id="ENSPSMP00000015229.1"/>
    </source>
</evidence>
<dbReference type="Ensembl" id="ENSPSMT00000017667.1">
    <property type="protein sequence ID" value="ENSPSMP00000015229.1"/>
    <property type="gene ID" value="ENSPSMG00000010855.1"/>
</dbReference>
<accession>A0A8C8ZLD0</accession>
<dbReference type="GeneTree" id="ENSGT00940000156352"/>
<protein>
    <submittedName>
        <fullName evidence="10">SS18 subunit of BAF chromatin remodeling complex</fullName>
    </submittedName>
</protein>
<evidence type="ECO:0000256" key="7">
    <source>
        <dbReference type="ARBA" id="ARBA00023242"/>
    </source>
</evidence>
<keyword evidence="5" id="KW-0010">Activator</keyword>
<sequence length="365" mass="40562">MLDENNHLIQCIMDYQNKGKTSECSQKSKCICVFIPMQFNNIGNCYTVCIFNILPPTQNMPMGPGGMNQSGPPPPPRSHNMPSDGMVGGGPNHMPMQGPGPNQLNMTNNSMNMPSSSHGSMGGYNHSVPSSQSMPVQNQMTMSQGQPMGNYGPRPNMSMQPNQGPMMHQQPPSQQYNMPQGGGQHYQGQQPPMGMMGQVNQGNHMMGQRQIPPYRPPQQGPPQQYSGQEDYYGDQYSHGGQGPPEAMNQQYYPDGHNDYGYQQPSYPEQGYDRPYEDSSQHYYEGEIYYVFMWASVCVNYFAGPSQGGPGPQYPNYPQGQGQQYGGYRPTQPGPPQPPQQRPYGYDQVSYLIPAAELPHCLFTLD</sequence>
<feature type="region of interest" description="Disordered" evidence="8">
    <location>
        <begin position="309"/>
        <end position="344"/>
    </location>
</feature>